<dbReference type="EMBL" id="JBHTEF010000001">
    <property type="protein sequence ID" value="MFC7582256.1"/>
    <property type="molecule type" value="Genomic_DNA"/>
</dbReference>
<dbReference type="Pfam" id="PF13577">
    <property type="entry name" value="SnoaL_4"/>
    <property type="match status" value="1"/>
</dbReference>
<gene>
    <name evidence="2" type="ORF">ACFQWG_00245</name>
    <name evidence="3" type="ORF">ACFQWG_13765</name>
</gene>
<dbReference type="InterPro" id="IPR037401">
    <property type="entry name" value="SnoaL-like"/>
</dbReference>
<accession>A0ABW2SIH4</accession>
<protein>
    <submittedName>
        <fullName evidence="2">Nuclear transport factor 2 family protein</fullName>
    </submittedName>
</protein>
<evidence type="ECO:0000259" key="1">
    <source>
        <dbReference type="Pfam" id="PF13577"/>
    </source>
</evidence>
<evidence type="ECO:0000313" key="3">
    <source>
        <dbReference type="EMBL" id="MFC7582256.1"/>
    </source>
</evidence>
<dbReference type="EMBL" id="JBHTEF010000001">
    <property type="protein sequence ID" value="MFC7579666.1"/>
    <property type="molecule type" value="Genomic_DNA"/>
</dbReference>
<sequence>MLSDEEREIRRGAGVASEVARTLALLKLGFDTRCRGSVDDLVVPDAVFDESAMPGDVLNREEYFEIARTRARGRLLAQHSLSDTWVAGHTADGVRALTQFSGRFVAEESEDPALDGELVQTGSEGLYVDDLRWENGLWRLVRRRVFLQIREPVFRSFDISELTRLRRGRVMVDGVSDEAGPGPWSESADMRGSGGACDEIVECLYEIDHCLSLFWWDRLAEMCGTELARSVNERFRELGVVSCQASSSPLDLQVDAGNARARSAYELRLVCEPVGERPLDVLVGGVREDRFARQEDACWRLVERAENESIRLTAPTASSEEDRTAMRVTRTRVRELVEGVHRSGVEDRMMAMPGGDAHHGIDRQALIGVIRAELGSFLPSTAPMGIANCLIWPGSSQPPRCSQQTASTSPPRIYVQFWALTGEGPAGEVRSLRRITGCASVALRLVGAAWTPVACRVGLASLSRRGAAD</sequence>
<name>A0ABW2SIH4_9ACTO</name>
<dbReference type="Proteomes" id="UP001596527">
    <property type="component" value="Unassembled WGS sequence"/>
</dbReference>
<dbReference type="Gene3D" id="3.10.450.50">
    <property type="match status" value="1"/>
</dbReference>
<reference evidence="4" key="2">
    <citation type="journal article" date="2019" name="Int. J. Syst. Evol. Microbiol.">
        <title>The Global Catalogue of Microorganisms (GCM) 10K type strain sequencing project: providing services to taxonomists for standard genome sequencing and annotation.</title>
        <authorList>
            <consortium name="The Broad Institute Genomics Platform"/>
            <consortium name="The Broad Institute Genome Sequencing Center for Infectious Disease"/>
            <person name="Wu L."/>
            <person name="Ma J."/>
        </authorList>
    </citation>
    <scope>NUCLEOTIDE SEQUENCE [LARGE SCALE GENOMIC DNA]</scope>
    <source>
        <strain evidence="4">CCUG 56698</strain>
    </source>
</reference>
<comment type="caution">
    <text evidence="2">The sequence shown here is derived from an EMBL/GenBank/DDBJ whole genome shotgun (WGS) entry which is preliminary data.</text>
</comment>
<dbReference type="RefSeq" id="WP_380971081.1">
    <property type="nucleotide sequence ID" value="NZ_JBHTEF010000001.1"/>
</dbReference>
<reference evidence="2" key="3">
    <citation type="submission" date="2024-09" db="EMBL/GenBank/DDBJ databases">
        <authorList>
            <person name="Sun Q."/>
            <person name="Mori K."/>
        </authorList>
    </citation>
    <scope>NUCLEOTIDE SEQUENCE</scope>
    <source>
        <strain evidence="2">CCUG 56698</strain>
    </source>
</reference>
<organism evidence="2 4">
    <name type="scientific">Schaalia naturae</name>
    <dbReference type="NCBI Taxonomy" id="635203"/>
    <lineage>
        <taxon>Bacteria</taxon>
        <taxon>Bacillati</taxon>
        <taxon>Actinomycetota</taxon>
        <taxon>Actinomycetes</taxon>
        <taxon>Actinomycetales</taxon>
        <taxon>Actinomycetaceae</taxon>
        <taxon>Schaalia</taxon>
    </lineage>
</organism>
<dbReference type="SUPFAM" id="SSF54427">
    <property type="entry name" value="NTF2-like"/>
    <property type="match status" value="1"/>
</dbReference>
<dbReference type="InterPro" id="IPR032710">
    <property type="entry name" value="NTF2-like_dom_sf"/>
</dbReference>
<feature type="domain" description="SnoaL-like" evidence="1">
    <location>
        <begin position="18"/>
        <end position="144"/>
    </location>
</feature>
<keyword evidence="4" id="KW-1185">Reference proteome</keyword>
<reference evidence="2" key="1">
    <citation type="journal article" date="2014" name="Int. J. Syst. Evol. Microbiol.">
        <title>Complete genome of a new Firmicutes species belonging to the dominant human colonic microbiota ('Ruminococcus bicirculans') reveals two chromosomes and a selective capacity to utilize plant glucans.</title>
        <authorList>
            <consortium name="NISC Comparative Sequencing Program"/>
            <person name="Wegmann U."/>
            <person name="Louis P."/>
            <person name="Goesmann A."/>
            <person name="Henrissat B."/>
            <person name="Duncan S.H."/>
            <person name="Flint H.J."/>
        </authorList>
    </citation>
    <scope>NUCLEOTIDE SEQUENCE</scope>
    <source>
        <strain evidence="2">CCUG 56698</strain>
    </source>
</reference>
<proteinExistence type="predicted"/>
<evidence type="ECO:0000313" key="2">
    <source>
        <dbReference type="EMBL" id="MFC7579666.1"/>
    </source>
</evidence>
<evidence type="ECO:0000313" key="4">
    <source>
        <dbReference type="Proteomes" id="UP001596527"/>
    </source>
</evidence>